<feature type="modified residue" description="4-aspartylphosphate" evidence="16">
    <location>
        <position position="62"/>
    </location>
</feature>
<dbReference type="PROSITE" id="PS50109">
    <property type="entry name" value="HIS_KIN"/>
    <property type="match status" value="1"/>
</dbReference>
<dbReference type="Pfam" id="PF08447">
    <property type="entry name" value="PAS_3"/>
    <property type="match status" value="1"/>
</dbReference>
<dbReference type="Pfam" id="PF08448">
    <property type="entry name" value="PAS_4"/>
    <property type="match status" value="1"/>
</dbReference>
<sequence length="737" mass="81229">MASDQLALTYTMLIVEDDIDALDALRAALARRYPELNLVVATSGEQGLELFRQLRPQIVMSDIQMPGMSGIDMVRELRLLAPETRVVIITAHLESRLLLDCLNLNVSRYLVKPVENALLFQAVDDSLERIELEHQLKAQNAALWQSREQLRLALDAAALGTWDYRPGTGKVIWDERSQVMFGLEGVQTDYRNVLSRIHPEDRNRVDLAVQRASGESIHGDYHQEFRVVWPDGSIHWISSQGKVFRDAAGETRFIGANLDISARVQATEQLQLSESRYRGLFSSLQEGFSLLEGVIGPDGIDYRFLEVNPAFERLTGLRREQLIGKQLSLVFPDLEERWLACLATVAITGQPARLEHRSQTSDRYYEVQVYSPEKGQVAALYLDLSERRKLQMEREKNERLESLGVLAGGIAHDFNNILMAITGNISLARLQLDKDSQVDARLEDSEKAVAKATALTRQLLTFARGGEPVRKSVCTQALICEAASLFLSGGNCKAELNLPEDLWQLNADPGQIHQALNNLILNGVQAMPGGGTLTLSAANQVIDTGYGRGLVPGRYLKIVISDQGCGISPELLTKIFDPYFTTKPKGSGLGLASVFSIVKRHEGAISVWSTPGSGTSFELLLPAANQGETALAEPVVETAPAPEQSFAQGQAILVMDDEEMIRNLASQMLTRLGYRTTTCSDGAQAVDLYRQNLEKDPFAAVILDMTVPGGMGGQGSGLPDPLPGQRRGAHHFQRLHR</sequence>
<evidence type="ECO:0000256" key="14">
    <source>
        <dbReference type="ARBA" id="ARBA00023012"/>
    </source>
</evidence>
<evidence type="ECO:0000256" key="11">
    <source>
        <dbReference type="ARBA" id="ARBA00022777"/>
    </source>
</evidence>
<evidence type="ECO:0000256" key="17">
    <source>
        <dbReference type="SAM" id="MobiDB-lite"/>
    </source>
</evidence>
<dbReference type="NCBIfam" id="TIGR00229">
    <property type="entry name" value="sensory_box"/>
    <property type="match status" value="2"/>
</dbReference>
<dbReference type="InterPro" id="IPR003661">
    <property type="entry name" value="HisK_dim/P_dom"/>
</dbReference>
<reference evidence="23" key="1">
    <citation type="submission" date="2020-06" db="EMBL/GenBank/DDBJ databases">
        <title>Draft genomic sequecing of Geomonas sp. Red745.</title>
        <authorList>
            <person name="Itoh H."/>
            <person name="Xu Z.X."/>
            <person name="Ushijima N."/>
            <person name="Masuda Y."/>
            <person name="Shiratori Y."/>
            <person name="Senoo K."/>
        </authorList>
    </citation>
    <scope>NUCLEOTIDE SEQUENCE [LARGE SCALE GENOMIC DNA]</scope>
    <source>
        <strain evidence="23">Red745</strain>
    </source>
</reference>
<feature type="modified residue" description="4-aspartylphosphate" evidence="16">
    <location>
        <position position="704"/>
    </location>
</feature>
<dbReference type="Pfam" id="PF02518">
    <property type="entry name" value="HATPase_c"/>
    <property type="match status" value="1"/>
</dbReference>
<gene>
    <name evidence="22" type="ORF">GMLC_22820</name>
</gene>
<dbReference type="PRINTS" id="PR00344">
    <property type="entry name" value="BCTRLSENSOR"/>
</dbReference>
<dbReference type="Gene3D" id="1.10.287.130">
    <property type="match status" value="1"/>
</dbReference>
<dbReference type="PROSITE" id="PS50112">
    <property type="entry name" value="PAS"/>
    <property type="match status" value="1"/>
</dbReference>
<keyword evidence="15" id="KW-0472">Membrane</keyword>
<keyword evidence="10" id="KW-0547">Nucleotide-binding</keyword>
<dbReference type="InterPro" id="IPR000014">
    <property type="entry name" value="PAS"/>
</dbReference>
<evidence type="ECO:0000256" key="9">
    <source>
        <dbReference type="ARBA" id="ARBA00022737"/>
    </source>
</evidence>
<dbReference type="InterPro" id="IPR003594">
    <property type="entry name" value="HATPase_dom"/>
</dbReference>
<dbReference type="Gene3D" id="3.40.50.2300">
    <property type="match status" value="2"/>
</dbReference>
<keyword evidence="11" id="KW-0418">Kinase</keyword>
<dbReference type="EC" id="2.7.13.3" evidence="3"/>
<keyword evidence="13" id="KW-1133">Transmembrane helix</keyword>
<evidence type="ECO:0000256" key="1">
    <source>
        <dbReference type="ARBA" id="ARBA00000085"/>
    </source>
</evidence>
<keyword evidence="9" id="KW-0677">Repeat</keyword>
<comment type="catalytic activity">
    <reaction evidence="1">
        <text>ATP + protein L-histidine = ADP + protein N-phospho-L-histidine.</text>
        <dbReference type="EC" id="2.7.13.3"/>
    </reaction>
</comment>
<dbReference type="InterPro" id="IPR000700">
    <property type="entry name" value="PAS-assoc_C"/>
</dbReference>
<comment type="subcellular location">
    <subcellularLocation>
        <location evidence="2">Cell inner membrane</location>
        <topology evidence="2">Multi-pass membrane protein</topology>
    </subcellularLocation>
</comment>
<feature type="domain" description="Response regulatory" evidence="19">
    <location>
        <begin position="651"/>
        <end position="737"/>
    </location>
</feature>
<name>A0A6V8NAZ0_9BACT</name>
<dbReference type="CDD" id="cd00130">
    <property type="entry name" value="PAS"/>
    <property type="match status" value="2"/>
</dbReference>
<dbReference type="InterPro" id="IPR004358">
    <property type="entry name" value="Sig_transdc_His_kin-like_C"/>
</dbReference>
<dbReference type="SMART" id="SM00388">
    <property type="entry name" value="HisKA"/>
    <property type="match status" value="1"/>
</dbReference>
<dbReference type="SMART" id="SM00091">
    <property type="entry name" value="PAS"/>
    <property type="match status" value="2"/>
</dbReference>
<dbReference type="PANTHER" id="PTHR43065">
    <property type="entry name" value="SENSOR HISTIDINE KINASE"/>
    <property type="match status" value="1"/>
</dbReference>
<evidence type="ECO:0000259" key="21">
    <source>
        <dbReference type="PROSITE" id="PS50113"/>
    </source>
</evidence>
<dbReference type="Gene3D" id="3.30.565.10">
    <property type="entry name" value="Histidine kinase-like ATPase, C-terminal domain"/>
    <property type="match status" value="1"/>
</dbReference>
<accession>A0A6V8NAZ0</accession>
<dbReference type="GO" id="GO:0005524">
    <property type="term" value="F:ATP binding"/>
    <property type="evidence" value="ECO:0007669"/>
    <property type="project" value="UniProtKB-KW"/>
</dbReference>
<dbReference type="PANTHER" id="PTHR43065:SF46">
    <property type="entry name" value="C4-DICARBOXYLATE TRANSPORT SENSOR PROTEIN DCTB"/>
    <property type="match status" value="1"/>
</dbReference>
<keyword evidence="4" id="KW-1003">Cell membrane</keyword>
<evidence type="ECO:0000259" key="18">
    <source>
        <dbReference type="PROSITE" id="PS50109"/>
    </source>
</evidence>
<evidence type="ECO:0000256" key="3">
    <source>
        <dbReference type="ARBA" id="ARBA00012438"/>
    </source>
</evidence>
<dbReference type="Gene3D" id="3.30.450.20">
    <property type="entry name" value="PAS domain"/>
    <property type="match status" value="2"/>
</dbReference>
<evidence type="ECO:0000256" key="8">
    <source>
        <dbReference type="ARBA" id="ARBA00022692"/>
    </source>
</evidence>
<proteinExistence type="predicted"/>
<dbReference type="FunFam" id="2.10.70.100:FF:000001">
    <property type="entry name" value="Sensory transduction histidine kinase"/>
    <property type="match status" value="1"/>
</dbReference>
<dbReference type="SMART" id="SM00448">
    <property type="entry name" value="REC"/>
    <property type="match status" value="1"/>
</dbReference>
<keyword evidence="7" id="KW-0808">Transferase</keyword>
<feature type="domain" description="PAC" evidence="21">
    <location>
        <begin position="221"/>
        <end position="272"/>
    </location>
</feature>
<feature type="compositionally biased region" description="Basic residues" evidence="17">
    <location>
        <begin position="727"/>
        <end position="737"/>
    </location>
</feature>
<dbReference type="SUPFAM" id="SSF55874">
    <property type="entry name" value="ATPase domain of HSP90 chaperone/DNA topoisomerase II/histidine kinase"/>
    <property type="match status" value="1"/>
</dbReference>
<dbReference type="InterPro" id="IPR035965">
    <property type="entry name" value="PAS-like_dom_sf"/>
</dbReference>
<evidence type="ECO:0000256" key="12">
    <source>
        <dbReference type="ARBA" id="ARBA00022840"/>
    </source>
</evidence>
<evidence type="ECO:0000256" key="5">
    <source>
        <dbReference type="ARBA" id="ARBA00022519"/>
    </source>
</evidence>
<evidence type="ECO:0000256" key="16">
    <source>
        <dbReference type="PROSITE-ProRule" id="PRU00169"/>
    </source>
</evidence>
<dbReference type="PROSITE" id="PS50110">
    <property type="entry name" value="RESPONSE_REGULATORY"/>
    <property type="match status" value="2"/>
</dbReference>
<dbReference type="SUPFAM" id="SSF52172">
    <property type="entry name" value="CheY-like"/>
    <property type="match status" value="2"/>
</dbReference>
<protein>
    <recommendedName>
        <fullName evidence="3">histidine kinase</fullName>
        <ecNumber evidence="3">2.7.13.3</ecNumber>
    </recommendedName>
</protein>
<evidence type="ECO:0000256" key="6">
    <source>
        <dbReference type="ARBA" id="ARBA00022553"/>
    </source>
</evidence>
<dbReference type="SMART" id="SM00387">
    <property type="entry name" value="HATPase_c"/>
    <property type="match status" value="1"/>
</dbReference>
<evidence type="ECO:0000256" key="10">
    <source>
        <dbReference type="ARBA" id="ARBA00022741"/>
    </source>
</evidence>
<keyword evidence="23" id="KW-1185">Reference proteome</keyword>
<dbReference type="Proteomes" id="UP000587586">
    <property type="component" value="Unassembled WGS sequence"/>
</dbReference>
<keyword evidence="8" id="KW-0812">Transmembrane</keyword>
<evidence type="ECO:0000256" key="4">
    <source>
        <dbReference type="ARBA" id="ARBA00022475"/>
    </source>
</evidence>
<dbReference type="InterPro" id="IPR036097">
    <property type="entry name" value="HisK_dim/P_sf"/>
</dbReference>
<keyword evidence="6 16" id="KW-0597">Phosphoprotein</keyword>
<organism evidence="22 23">
    <name type="scientific">Geomonas limicola</name>
    <dbReference type="NCBI Taxonomy" id="2740186"/>
    <lineage>
        <taxon>Bacteria</taxon>
        <taxon>Pseudomonadati</taxon>
        <taxon>Thermodesulfobacteriota</taxon>
        <taxon>Desulfuromonadia</taxon>
        <taxon>Geobacterales</taxon>
        <taxon>Geobacteraceae</taxon>
        <taxon>Geomonas</taxon>
    </lineage>
</organism>
<dbReference type="GO" id="GO:0000155">
    <property type="term" value="F:phosphorelay sensor kinase activity"/>
    <property type="evidence" value="ECO:0007669"/>
    <property type="project" value="InterPro"/>
</dbReference>
<evidence type="ECO:0000259" key="20">
    <source>
        <dbReference type="PROSITE" id="PS50112"/>
    </source>
</evidence>
<comment type="caution">
    <text evidence="22">The sequence shown here is derived from an EMBL/GenBank/DDBJ whole genome shotgun (WGS) entry which is preliminary data.</text>
</comment>
<dbReference type="InterPro" id="IPR005467">
    <property type="entry name" value="His_kinase_dom"/>
</dbReference>
<dbReference type="CDD" id="cd00082">
    <property type="entry name" value="HisKA"/>
    <property type="match status" value="1"/>
</dbReference>
<dbReference type="PROSITE" id="PS50113">
    <property type="entry name" value="PAC"/>
    <property type="match status" value="1"/>
</dbReference>
<feature type="domain" description="PAS" evidence="20">
    <location>
        <begin position="294"/>
        <end position="333"/>
    </location>
</feature>
<dbReference type="InterPro" id="IPR013656">
    <property type="entry name" value="PAS_4"/>
</dbReference>
<dbReference type="InterPro" id="IPR001789">
    <property type="entry name" value="Sig_transdc_resp-reg_receiver"/>
</dbReference>
<keyword evidence="12" id="KW-0067">ATP-binding</keyword>
<feature type="domain" description="Histidine kinase" evidence="18">
    <location>
        <begin position="409"/>
        <end position="625"/>
    </location>
</feature>
<evidence type="ECO:0000313" key="23">
    <source>
        <dbReference type="Proteomes" id="UP000587586"/>
    </source>
</evidence>
<dbReference type="InterPro" id="IPR011006">
    <property type="entry name" value="CheY-like_superfamily"/>
</dbReference>
<dbReference type="SUPFAM" id="SSF55785">
    <property type="entry name" value="PYP-like sensor domain (PAS domain)"/>
    <property type="match status" value="2"/>
</dbReference>
<dbReference type="AlphaFoldDB" id="A0A6V8NAZ0"/>
<keyword evidence="14" id="KW-0902">Two-component regulatory system</keyword>
<dbReference type="InterPro" id="IPR013655">
    <property type="entry name" value="PAS_fold_3"/>
</dbReference>
<dbReference type="GO" id="GO:0005886">
    <property type="term" value="C:plasma membrane"/>
    <property type="evidence" value="ECO:0007669"/>
    <property type="project" value="UniProtKB-SubCell"/>
</dbReference>
<evidence type="ECO:0000256" key="7">
    <source>
        <dbReference type="ARBA" id="ARBA00022679"/>
    </source>
</evidence>
<feature type="domain" description="Response regulatory" evidence="19">
    <location>
        <begin position="11"/>
        <end position="127"/>
    </location>
</feature>
<dbReference type="Gene3D" id="2.10.70.100">
    <property type="match status" value="1"/>
</dbReference>
<keyword evidence="5" id="KW-0997">Cell inner membrane</keyword>
<dbReference type="InterPro" id="IPR036890">
    <property type="entry name" value="HATPase_C_sf"/>
</dbReference>
<dbReference type="SUPFAM" id="SSF47384">
    <property type="entry name" value="Homodimeric domain of signal transducing histidine kinase"/>
    <property type="match status" value="1"/>
</dbReference>
<evidence type="ECO:0000256" key="2">
    <source>
        <dbReference type="ARBA" id="ARBA00004429"/>
    </source>
</evidence>
<dbReference type="EMBL" id="BLXZ01000004">
    <property type="protein sequence ID" value="GFO68703.1"/>
    <property type="molecule type" value="Genomic_DNA"/>
</dbReference>
<evidence type="ECO:0000259" key="19">
    <source>
        <dbReference type="PROSITE" id="PS50110"/>
    </source>
</evidence>
<evidence type="ECO:0000256" key="15">
    <source>
        <dbReference type="ARBA" id="ARBA00023136"/>
    </source>
</evidence>
<feature type="region of interest" description="Disordered" evidence="17">
    <location>
        <begin position="711"/>
        <end position="737"/>
    </location>
</feature>
<dbReference type="Pfam" id="PF00072">
    <property type="entry name" value="Response_reg"/>
    <property type="match status" value="1"/>
</dbReference>
<evidence type="ECO:0000313" key="22">
    <source>
        <dbReference type="EMBL" id="GFO68703.1"/>
    </source>
</evidence>
<evidence type="ECO:0000256" key="13">
    <source>
        <dbReference type="ARBA" id="ARBA00022989"/>
    </source>
</evidence>